<gene>
    <name evidence="18" type="primary">LOC117735551</name>
</gene>
<dbReference type="Ensembl" id="ENSCLMT00005003981.1">
    <property type="protein sequence ID" value="ENSCLMP00005003648.1"/>
    <property type="gene ID" value="ENSCLMG00005002090.1"/>
</dbReference>
<dbReference type="GeneID" id="117735551"/>
<dbReference type="GO" id="GO:0005739">
    <property type="term" value="C:mitochondrion"/>
    <property type="evidence" value="ECO:0007669"/>
    <property type="project" value="UniProtKB-SubCell"/>
</dbReference>
<accession>A0A8C2WHQ7</accession>
<protein>
    <recommendedName>
        <fullName evidence="14">GTPase IMAP family member 8</fullName>
    </recommendedName>
    <alternativeName>
        <fullName evidence="15">Immune-associated nucleotide-binding protein 9</fullName>
    </alternativeName>
</protein>
<dbReference type="PANTHER" id="PTHR10903">
    <property type="entry name" value="GTPASE, IMAP FAMILY MEMBER-RELATED"/>
    <property type="match status" value="1"/>
</dbReference>
<keyword evidence="8" id="KW-0547">Nucleotide-binding</keyword>
<dbReference type="SUPFAM" id="SSF52540">
    <property type="entry name" value="P-loop containing nucleoside triphosphate hydrolases"/>
    <property type="match status" value="1"/>
</dbReference>
<evidence type="ECO:0000256" key="13">
    <source>
        <dbReference type="ARBA" id="ARBA00056809"/>
    </source>
</evidence>
<dbReference type="OrthoDB" id="5985928at2759"/>
<keyword evidence="10" id="KW-0333">Golgi apparatus</keyword>
<dbReference type="Proteomes" id="UP000694565">
    <property type="component" value="Unplaced"/>
</dbReference>
<evidence type="ECO:0000313" key="19">
    <source>
        <dbReference type="Proteomes" id="UP000694565"/>
    </source>
</evidence>
<name>A0A8C2WHQ7_CYCLU</name>
<comment type="subcellular location">
    <subcellularLocation>
        <location evidence="3">Cytoplasm</location>
        <location evidence="3">Cytosol</location>
    </subcellularLocation>
    <subcellularLocation>
        <location evidence="2">Endoplasmic reticulum</location>
    </subcellularLocation>
    <subcellularLocation>
        <location evidence="4">Golgi apparatus</location>
    </subcellularLocation>
    <subcellularLocation>
        <location evidence="1">Mitochondrion</location>
    </subcellularLocation>
</comment>
<dbReference type="KEGG" id="clum:117735551"/>
<comment type="function">
    <text evidence="13">Exerts an anti-apoptotic effect in the immune system and is involved in responses to infections.</text>
</comment>
<keyword evidence="16" id="KW-1133">Transmembrane helix</keyword>
<comment type="similarity">
    <text evidence="5">Belongs to the TRAFAC class TrmE-Era-EngA-EngB-Septin-like GTPase superfamily. AIG1/Toc34/Toc159-like paraseptin GTPase family. IAN subfamily.</text>
</comment>
<dbReference type="InterPro" id="IPR045058">
    <property type="entry name" value="GIMA/IAN/Toc"/>
</dbReference>
<reference evidence="18" key="1">
    <citation type="submission" date="2025-08" db="UniProtKB">
        <authorList>
            <consortium name="Ensembl"/>
        </authorList>
    </citation>
    <scope>IDENTIFICATION</scope>
</reference>
<dbReference type="AlphaFoldDB" id="A0A8C2WHQ7"/>
<organism evidence="18 19">
    <name type="scientific">Cyclopterus lumpus</name>
    <name type="common">Lumpsucker</name>
    <dbReference type="NCBI Taxonomy" id="8103"/>
    <lineage>
        <taxon>Eukaryota</taxon>
        <taxon>Metazoa</taxon>
        <taxon>Chordata</taxon>
        <taxon>Craniata</taxon>
        <taxon>Vertebrata</taxon>
        <taxon>Euteleostomi</taxon>
        <taxon>Actinopterygii</taxon>
        <taxon>Neopterygii</taxon>
        <taxon>Teleostei</taxon>
        <taxon>Neoteleostei</taxon>
        <taxon>Acanthomorphata</taxon>
        <taxon>Eupercaria</taxon>
        <taxon>Perciformes</taxon>
        <taxon>Cottioidei</taxon>
        <taxon>Cottales</taxon>
        <taxon>Cyclopteridae</taxon>
        <taxon>Cyclopterus</taxon>
    </lineage>
</organism>
<evidence type="ECO:0000256" key="2">
    <source>
        <dbReference type="ARBA" id="ARBA00004240"/>
    </source>
</evidence>
<evidence type="ECO:0000256" key="10">
    <source>
        <dbReference type="ARBA" id="ARBA00023034"/>
    </source>
</evidence>
<evidence type="ECO:0000256" key="14">
    <source>
        <dbReference type="ARBA" id="ARBA00073539"/>
    </source>
</evidence>
<evidence type="ECO:0000256" key="12">
    <source>
        <dbReference type="ARBA" id="ARBA00023134"/>
    </source>
</evidence>
<evidence type="ECO:0000256" key="9">
    <source>
        <dbReference type="ARBA" id="ARBA00022824"/>
    </source>
</evidence>
<dbReference type="RefSeq" id="XP_034396123.1">
    <property type="nucleotide sequence ID" value="XM_034540232.1"/>
</dbReference>
<evidence type="ECO:0000256" key="6">
    <source>
        <dbReference type="ARBA" id="ARBA00022490"/>
    </source>
</evidence>
<keyword evidence="12" id="KW-0342">GTP-binding</keyword>
<sequence>MSSNSFQSHCRPAKGLTIVMFGQIGVGKSTTGNTVLGRPAFWSCVSSKAVTRMCQMESAARDGENLTVVDTPGLGDARSQAEVMREVQRCLLRAPGGPVVFLVVVQSGRFTQDEQRTVRWIQSAFGPQAAHYTMALFTRADDLRAEGRSVDQVIGADPAMQDFIRECCGGYHVLDNRDSDPSQVVELLQKINSLVQRNGGNDGARFLREESPGGNALRDVVLTGCFITALTALLVALSKFK</sequence>
<dbReference type="Gene3D" id="3.40.50.300">
    <property type="entry name" value="P-loop containing nucleotide triphosphate hydrolases"/>
    <property type="match status" value="1"/>
</dbReference>
<dbReference type="Pfam" id="PF04548">
    <property type="entry name" value="AIG1"/>
    <property type="match status" value="1"/>
</dbReference>
<evidence type="ECO:0000256" key="8">
    <source>
        <dbReference type="ARBA" id="ARBA00022741"/>
    </source>
</evidence>
<evidence type="ECO:0000259" key="17">
    <source>
        <dbReference type="PROSITE" id="PS51720"/>
    </source>
</evidence>
<evidence type="ECO:0000256" key="16">
    <source>
        <dbReference type="SAM" id="Phobius"/>
    </source>
</evidence>
<dbReference type="GO" id="GO:0005525">
    <property type="term" value="F:GTP binding"/>
    <property type="evidence" value="ECO:0007669"/>
    <property type="project" value="UniProtKB-KW"/>
</dbReference>
<dbReference type="PROSITE" id="PS51720">
    <property type="entry name" value="G_AIG1"/>
    <property type="match status" value="1"/>
</dbReference>
<evidence type="ECO:0000256" key="4">
    <source>
        <dbReference type="ARBA" id="ARBA00004555"/>
    </source>
</evidence>
<evidence type="ECO:0000256" key="3">
    <source>
        <dbReference type="ARBA" id="ARBA00004514"/>
    </source>
</evidence>
<feature type="domain" description="AIG1-type G" evidence="17">
    <location>
        <begin position="13"/>
        <end position="212"/>
    </location>
</feature>
<dbReference type="InterPro" id="IPR027417">
    <property type="entry name" value="P-loop_NTPase"/>
</dbReference>
<dbReference type="PANTHER" id="PTHR10903:SF170">
    <property type="entry name" value="GTPASE IMAP FAMILY MEMBER 7"/>
    <property type="match status" value="1"/>
</dbReference>
<proteinExistence type="inferred from homology"/>
<evidence type="ECO:0000256" key="11">
    <source>
        <dbReference type="ARBA" id="ARBA00023128"/>
    </source>
</evidence>
<keyword evidence="7" id="KW-0677">Repeat</keyword>
<keyword evidence="16" id="KW-0472">Membrane</keyword>
<dbReference type="GeneTree" id="ENSGT01120000271858"/>
<dbReference type="GO" id="GO:0005783">
    <property type="term" value="C:endoplasmic reticulum"/>
    <property type="evidence" value="ECO:0007669"/>
    <property type="project" value="UniProtKB-SubCell"/>
</dbReference>
<evidence type="ECO:0000313" key="18">
    <source>
        <dbReference type="Ensembl" id="ENSCLMP00005003648.1"/>
    </source>
</evidence>
<dbReference type="InterPro" id="IPR006703">
    <property type="entry name" value="G_AIG1"/>
</dbReference>
<keyword evidence="16" id="KW-0812">Transmembrane</keyword>
<dbReference type="GO" id="GO:0005829">
    <property type="term" value="C:cytosol"/>
    <property type="evidence" value="ECO:0007669"/>
    <property type="project" value="UniProtKB-SubCell"/>
</dbReference>
<keyword evidence="6" id="KW-0963">Cytoplasm</keyword>
<evidence type="ECO:0000256" key="5">
    <source>
        <dbReference type="ARBA" id="ARBA00008535"/>
    </source>
</evidence>
<dbReference type="GO" id="GO:0005794">
    <property type="term" value="C:Golgi apparatus"/>
    <property type="evidence" value="ECO:0007669"/>
    <property type="project" value="UniProtKB-SubCell"/>
</dbReference>
<reference evidence="18" key="2">
    <citation type="submission" date="2025-09" db="UniProtKB">
        <authorList>
            <consortium name="Ensembl"/>
        </authorList>
    </citation>
    <scope>IDENTIFICATION</scope>
</reference>
<keyword evidence="9" id="KW-0256">Endoplasmic reticulum</keyword>
<evidence type="ECO:0000256" key="15">
    <source>
        <dbReference type="ARBA" id="ARBA00077278"/>
    </source>
</evidence>
<keyword evidence="11" id="KW-0496">Mitochondrion</keyword>
<dbReference type="FunFam" id="3.40.50.300:FF:000536">
    <property type="entry name" value="GTPase IMAP family member 8"/>
    <property type="match status" value="1"/>
</dbReference>
<evidence type="ECO:0000256" key="1">
    <source>
        <dbReference type="ARBA" id="ARBA00004173"/>
    </source>
</evidence>
<feature type="transmembrane region" description="Helical" evidence="16">
    <location>
        <begin position="220"/>
        <end position="237"/>
    </location>
</feature>
<evidence type="ECO:0000256" key="7">
    <source>
        <dbReference type="ARBA" id="ARBA00022737"/>
    </source>
</evidence>
<keyword evidence="19" id="KW-1185">Reference proteome</keyword>